<accession>A0A1G8ME74</accession>
<organism evidence="1 2">
    <name type="scientific">Winogradskyella thalassocola</name>
    <dbReference type="NCBI Taxonomy" id="262004"/>
    <lineage>
        <taxon>Bacteria</taxon>
        <taxon>Pseudomonadati</taxon>
        <taxon>Bacteroidota</taxon>
        <taxon>Flavobacteriia</taxon>
        <taxon>Flavobacteriales</taxon>
        <taxon>Flavobacteriaceae</taxon>
        <taxon>Winogradskyella</taxon>
    </lineage>
</organism>
<evidence type="ECO:0000313" key="1">
    <source>
        <dbReference type="EMBL" id="SDI66249.1"/>
    </source>
</evidence>
<reference evidence="2" key="1">
    <citation type="submission" date="2016-10" db="EMBL/GenBank/DDBJ databases">
        <authorList>
            <person name="Varghese N."/>
            <person name="Submissions S."/>
        </authorList>
    </citation>
    <scope>NUCLEOTIDE SEQUENCE [LARGE SCALE GENOMIC DNA]</scope>
    <source>
        <strain evidence="2">DSM 15363</strain>
    </source>
</reference>
<gene>
    <name evidence="1" type="ORF">SAMN04489796_1272</name>
</gene>
<sequence>MKMNKSIIILFLISTIFSCQKNVDQIDIGNELRGNTFDIISIEEKDTITIEFKDSIYSVFSTNAFFEDMYRKSPWRITTLNSNQFLVIDSKTIAIKQRDENIFDGLLIGDKDYEITFKKRKSKWNKDFIVGQWVEKEIYDYRKNDSILKPPTVPLPPPPKNLTKNDLYDQPVYEIKSDSINVKYGYSKSKSAIDINSSAEYIKMEVKSDWGIVEHLWKIKKLNDSIMIVDKIITDKNNEYYSYDIKTLENIVLIKKR</sequence>
<dbReference type="Proteomes" id="UP000199492">
    <property type="component" value="Unassembled WGS sequence"/>
</dbReference>
<dbReference type="PROSITE" id="PS51257">
    <property type="entry name" value="PROKAR_LIPOPROTEIN"/>
    <property type="match status" value="1"/>
</dbReference>
<dbReference type="AlphaFoldDB" id="A0A1G8ME74"/>
<name>A0A1G8ME74_9FLAO</name>
<dbReference type="EMBL" id="FNCZ01000027">
    <property type="protein sequence ID" value="SDI66249.1"/>
    <property type="molecule type" value="Genomic_DNA"/>
</dbReference>
<protein>
    <submittedName>
        <fullName evidence="1">Uncharacterized protein</fullName>
    </submittedName>
</protein>
<keyword evidence="2" id="KW-1185">Reference proteome</keyword>
<evidence type="ECO:0000313" key="2">
    <source>
        <dbReference type="Proteomes" id="UP000199492"/>
    </source>
</evidence>
<proteinExistence type="predicted"/>